<dbReference type="GO" id="GO:0003700">
    <property type="term" value="F:DNA-binding transcription factor activity"/>
    <property type="evidence" value="ECO:0007669"/>
    <property type="project" value="InterPro"/>
</dbReference>
<dbReference type="GeneID" id="29990412"/>
<feature type="region of interest" description="Disordered" evidence="3">
    <location>
        <begin position="1"/>
        <end position="83"/>
    </location>
</feature>
<dbReference type="RefSeq" id="XP_018656473.1">
    <property type="nucleotide sequence ID" value="XM_018810329.1"/>
</dbReference>
<dbReference type="PANTHER" id="PTHR37534:SF17">
    <property type="entry name" value="ZN(2)-C6 FUNGAL-TYPE DOMAIN-CONTAINING PROTEIN"/>
    <property type="match status" value="1"/>
</dbReference>
<evidence type="ECO:0000256" key="3">
    <source>
        <dbReference type="SAM" id="MobiDB-lite"/>
    </source>
</evidence>
<feature type="compositionally biased region" description="Low complexity" evidence="3">
    <location>
        <begin position="55"/>
        <end position="64"/>
    </location>
</feature>
<sequence>MESSGSGQANEKKSYSKKAARERRETIPERRLRVMGTTSLRFSQPSKQGRRPSRATRGAAASTADQSPDQGPATEAEPNKRRRQVLQAQRAHRQRTLDYIDELEAEIFRLRTSATATSSDVAQFHNDQPPQTAFKIINNVNVNVLIQSFNGQIAPGIFTSIYPGATDPCIMDGVLGSDVFFSENIAPTLVAVDGASNGFRTLLLPLACADDLVRSATLAASANQLRFQRPKLAPMASKYQSAAIEKLSVFSRFENASGSTRSAILAAIILLIITDMMNGGHQFHLLLNMAKSWVEAMKHDDVPTGSSRSGLEQFLLNQLDVVQLYAEPLLKEQYTILAQYEPDDRTFKDRIICIFKSIEEAIKQACNIYSYHVMHDSPPPDIEDILDNLKISAEEIPAYAPGENALAWVYFIAAAESSIPAKRTFFAKRLMGIFERGNFNNTTTAFVMLHQIWNCQEAGDNWTKTLKDTPSVLVLK</sequence>
<accession>A0A2P4Z7R0</accession>
<dbReference type="STRING" id="398673.A0A2P4Z7R0"/>
<dbReference type="GO" id="GO:0000976">
    <property type="term" value="F:transcription cis-regulatory region binding"/>
    <property type="evidence" value="ECO:0007669"/>
    <property type="project" value="TreeGrafter"/>
</dbReference>
<comment type="subcellular location">
    <subcellularLocation>
        <location evidence="1">Nucleus</location>
    </subcellularLocation>
</comment>
<dbReference type="InterPro" id="IPR046347">
    <property type="entry name" value="bZIP_sf"/>
</dbReference>
<dbReference type="CDD" id="cd14688">
    <property type="entry name" value="bZIP_YAP"/>
    <property type="match status" value="1"/>
</dbReference>
<evidence type="ECO:0000313" key="4">
    <source>
        <dbReference type="EMBL" id="PON20326.1"/>
    </source>
</evidence>
<proteinExistence type="predicted"/>
<comment type="caution">
    <text evidence="4">The sequence shown here is derived from an EMBL/GenBank/DDBJ whole genome shotgun (WGS) entry which is preliminary data.</text>
</comment>
<dbReference type="EMBL" id="JPDN02000073">
    <property type="protein sequence ID" value="PON20326.1"/>
    <property type="molecule type" value="Genomic_DNA"/>
</dbReference>
<dbReference type="Proteomes" id="UP000054821">
    <property type="component" value="Unassembled WGS sequence"/>
</dbReference>
<dbReference type="PANTHER" id="PTHR37534">
    <property type="entry name" value="TRANSCRIPTIONAL ACTIVATOR PROTEIN UGA3"/>
    <property type="match status" value="1"/>
</dbReference>
<dbReference type="InterPro" id="IPR021858">
    <property type="entry name" value="Fun_TF"/>
</dbReference>
<feature type="compositionally biased region" description="Polar residues" evidence="3">
    <location>
        <begin position="36"/>
        <end position="47"/>
    </location>
</feature>
<evidence type="ECO:0000313" key="5">
    <source>
        <dbReference type="Proteomes" id="UP000054821"/>
    </source>
</evidence>
<keyword evidence="5" id="KW-1185">Reference proteome</keyword>
<gene>
    <name evidence="4" type="ORF">TGAM01_v210825</name>
</gene>
<protein>
    <recommendedName>
        <fullName evidence="6">BZIP domain-containing protein</fullName>
    </recommendedName>
</protein>
<feature type="compositionally biased region" description="Basic and acidic residues" evidence="3">
    <location>
        <begin position="22"/>
        <end position="32"/>
    </location>
</feature>
<dbReference type="Gene3D" id="1.20.5.170">
    <property type="match status" value="1"/>
</dbReference>
<evidence type="ECO:0000256" key="2">
    <source>
        <dbReference type="ARBA" id="ARBA00023242"/>
    </source>
</evidence>
<dbReference type="GO" id="GO:0005634">
    <property type="term" value="C:nucleus"/>
    <property type="evidence" value="ECO:0007669"/>
    <property type="project" value="UniProtKB-SubCell"/>
</dbReference>
<name>A0A2P4Z7R0_9HYPO</name>
<evidence type="ECO:0008006" key="6">
    <source>
        <dbReference type="Google" id="ProtNLM"/>
    </source>
</evidence>
<dbReference type="Pfam" id="PF11951">
    <property type="entry name" value="Fungal_trans_2"/>
    <property type="match status" value="2"/>
</dbReference>
<dbReference type="AlphaFoldDB" id="A0A2P4Z7R0"/>
<dbReference type="GO" id="GO:0045944">
    <property type="term" value="P:positive regulation of transcription by RNA polymerase II"/>
    <property type="evidence" value="ECO:0007669"/>
    <property type="project" value="TreeGrafter"/>
</dbReference>
<evidence type="ECO:0000256" key="1">
    <source>
        <dbReference type="ARBA" id="ARBA00004123"/>
    </source>
</evidence>
<keyword evidence="2" id="KW-0539">Nucleus</keyword>
<organism evidence="4 5">
    <name type="scientific">Trichoderma gamsii</name>
    <dbReference type="NCBI Taxonomy" id="398673"/>
    <lineage>
        <taxon>Eukaryota</taxon>
        <taxon>Fungi</taxon>
        <taxon>Dikarya</taxon>
        <taxon>Ascomycota</taxon>
        <taxon>Pezizomycotina</taxon>
        <taxon>Sordariomycetes</taxon>
        <taxon>Hypocreomycetidae</taxon>
        <taxon>Hypocreales</taxon>
        <taxon>Hypocreaceae</taxon>
        <taxon>Trichoderma</taxon>
    </lineage>
</organism>
<reference evidence="4 5" key="1">
    <citation type="journal article" date="2016" name="Genome Announc.">
        <title>Draft Whole-Genome Sequence of Trichoderma gamsii T6085, a Promising Biocontrol Agent of Fusarium Head Blight on Wheat.</title>
        <authorList>
            <person name="Baroncelli R."/>
            <person name="Zapparata A."/>
            <person name="Piaggeschi G."/>
            <person name="Sarrocco S."/>
            <person name="Vannacci G."/>
        </authorList>
    </citation>
    <scope>NUCLEOTIDE SEQUENCE [LARGE SCALE GENOMIC DNA]</scope>
    <source>
        <strain evidence="4 5">T6085</strain>
    </source>
</reference>
<dbReference type="SUPFAM" id="SSF57959">
    <property type="entry name" value="Leucine zipper domain"/>
    <property type="match status" value="1"/>
</dbReference>